<proteinExistence type="predicted"/>
<comment type="caution">
    <text evidence="1">The sequence shown here is derived from an EMBL/GenBank/DDBJ whole genome shotgun (WGS) entry which is preliminary data.</text>
</comment>
<reference evidence="1 2" key="1">
    <citation type="journal article" date="2005" name="Int. J. Syst. Evol. Microbiol.">
        <title>Bacillus cibi sp. nov., isolated from jeotgal, a traditional Korean fermented seafood.</title>
        <authorList>
            <person name="Yoon J.H."/>
            <person name="Lee C.H."/>
            <person name="Oh T.K."/>
        </authorList>
    </citation>
    <scope>NUCLEOTIDE SEQUENCE [LARGE SCALE GENOMIC DNA]</scope>
    <source>
        <strain evidence="1 2">DSM 16189</strain>
    </source>
</reference>
<dbReference type="EMBL" id="JNVC02000024">
    <property type="protein sequence ID" value="KEZ47211.1"/>
    <property type="molecule type" value="Genomic_DNA"/>
</dbReference>
<sequence length="147" mass="17071">MEGSWDGFLDIIGLNQDIRQKADLKVLIQFPLAEPKTDLLISLFEYIKNVYGSEKFTILWWYETSCINGKNISNLYTKIISKADLKYLQGLWERIAGDYILFLPEEFNAKVDTSDEEEFIGVCLTKYSQLLLKTPDANEVLYLRLNE</sequence>
<organism evidence="1 2">
    <name type="scientific">Metabacillus indicus</name>
    <name type="common">Bacillus indicus</name>
    <dbReference type="NCBI Taxonomy" id="246786"/>
    <lineage>
        <taxon>Bacteria</taxon>
        <taxon>Bacillati</taxon>
        <taxon>Bacillota</taxon>
        <taxon>Bacilli</taxon>
        <taxon>Bacillales</taxon>
        <taxon>Bacillaceae</taxon>
        <taxon>Metabacillus</taxon>
    </lineage>
</organism>
<evidence type="ECO:0000313" key="1">
    <source>
        <dbReference type="EMBL" id="KEZ47211.1"/>
    </source>
</evidence>
<evidence type="ECO:0000313" key="2">
    <source>
        <dbReference type="Proteomes" id="UP000028549"/>
    </source>
</evidence>
<gene>
    <name evidence="1" type="ORF">GS18_0220415</name>
</gene>
<dbReference type="RefSeq" id="WP_029567211.1">
    <property type="nucleotide sequence ID" value="NZ_JNVC02000024.1"/>
</dbReference>
<accession>A0A084GIP9</accession>
<name>A0A084GIP9_METID</name>
<keyword evidence="2" id="KW-1185">Reference proteome</keyword>
<protein>
    <submittedName>
        <fullName evidence="1">Uncharacterized protein</fullName>
    </submittedName>
</protein>
<dbReference type="Proteomes" id="UP000028549">
    <property type="component" value="Unassembled WGS sequence"/>
</dbReference>
<dbReference type="AlphaFoldDB" id="A0A084GIP9"/>
<dbReference type="OrthoDB" id="2860151at2"/>